<keyword evidence="2" id="KW-0812">Transmembrane</keyword>
<evidence type="ECO:0000256" key="1">
    <source>
        <dbReference type="SAM" id="MobiDB-lite"/>
    </source>
</evidence>
<accession>A0AAW0R5R3</accession>
<sequence>MANEAGAALGGQWVNPSDILSILLLLGPDTVQKAVAQLSGRAITPAAFSFGWVGYAITALASLFGTGFLMPATDVPDITLVGAQSGHSRPTRSWVLGRLFRDAHHRATAATRTPGRAANKADETWDALRVSVYRFDEEPRVAHGVPKVDLVWCTGFVVIAVQTVLSILPWILHGDWTPFLIAAVGNVLALVGASMPQWRAEKWACPKDGGRTVTLTQGNGSRFAMVILGSKKAGLNLEALATAVDTSHPSILTRATSGVLALCWLALLVTVAGVQEHTWYLLAIGLIGSIQNLYAVGSTRSPGAMGIQLEEVEVFRGKKVIGVLKDVEKAYPLVGTSLVGLFFPGSLRVAEDKEFEFWQGAFQQRYAPNKHGRCVGVAPPEADSLSQGLPEKPTEGGGKNRGGQVLTTGTSDIPAKCLHDR</sequence>
<organism evidence="3 4">
    <name type="scientific">Apiospora kogelbergensis</name>
    <dbReference type="NCBI Taxonomy" id="1337665"/>
    <lineage>
        <taxon>Eukaryota</taxon>
        <taxon>Fungi</taxon>
        <taxon>Dikarya</taxon>
        <taxon>Ascomycota</taxon>
        <taxon>Pezizomycotina</taxon>
        <taxon>Sordariomycetes</taxon>
        <taxon>Xylariomycetidae</taxon>
        <taxon>Amphisphaeriales</taxon>
        <taxon>Apiosporaceae</taxon>
        <taxon>Apiospora</taxon>
    </lineage>
</organism>
<feature type="transmembrane region" description="Helical" evidence="2">
    <location>
        <begin position="255"/>
        <end position="273"/>
    </location>
</feature>
<feature type="transmembrane region" description="Helical" evidence="2">
    <location>
        <begin position="176"/>
        <end position="193"/>
    </location>
</feature>
<evidence type="ECO:0000313" key="3">
    <source>
        <dbReference type="EMBL" id="KAK8129217.1"/>
    </source>
</evidence>
<dbReference type="AlphaFoldDB" id="A0AAW0R5R3"/>
<name>A0AAW0R5R3_9PEZI</name>
<keyword evidence="2" id="KW-1133">Transmembrane helix</keyword>
<feature type="transmembrane region" description="Helical" evidence="2">
    <location>
        <begin position="279"/>
        <end position="297"/>
    </location>
</feature>
<reference evidence="3 4" key="1">
    <citation type="submission" date="2023-01" db="EMBL/GenBank/DDBJ databases">
        <title>Analysis of 21 Apiospora genomes using comparative genomics revels a genus with tremendous synthesis potential of carbohydrate active enzymes and secondary metabolites.</title>
        <authorList>
            <person name="Sorensen T."/>
        </authorList>
    </citation>
    <scope>NUCLEOTIDE SEQUENCE [LARGE SCALE GENOMIC DNA]</scope>
    <source>
        <strain evidence="3 4">CBS 117206</strain>
    </source>
</reference>
<gene>
    <name evidence="3" type="ORF">PG999_001597</name>
</gene>
<keyword evidence="2" id="KW-0472">Membrane</keyword>
<proteinExistence type="predicted"/>
<dbReference type="Proteomes" id="UP001392437">
    <property type="component" value="Unassembled WGS sequence"/>
</dbReference>
<dbReference type="EMBL" id="JAQQWP010000002">
    <property type="protein sequence ID" value="KAK8129217.1"/>
    <property type="molecule type" value="Genomic_DNA"/>
</dbReference>
<evidence type="ECO:0000256" key="2">
    <source>
        <dbReference type="SAM" id="Phobius"/>
    </source>
</evidence>
<keyword evidence="4" id="KW-1185">Reference proteome</keyword>
<comment type="caution">
    <text evidence="3">The sequence shown here is derived from an EMBL/GenBank/DDBJ whole genome shotgun (WGS) entry which is preliminary data.</text>
</comment>
<feature type="region of interest" description="Disordered" evidence="1">
    <location>
        <begin position="378"/>
        <end position="421"/>
    </location>
</feature>
<protein>
    <recommendedName>
        <fullName evidence="5">RDD family protein</fullName>
    </recommendedName>
</protein>
<evidence type="ECO:0000313" key="4">
    <source>
        <dbReference type="Proteomes" id="UP001392437"/>
    </source>
</evidence>
<evidence type="ECO:0008006" key="5">
    <source>
        <dbReference type="Google" id="ProtNLM"/>
    </source>
</evidence>
<feature type="transmembrane region" description="Helical" evidence="2">
    <location>
        <begin position="150"/>
        <end position="170"/>
    </location>
</feature>